<dbReference type="PANTHER" id="PTHR46957:SF1">
    <property type="entry name" value="PHOSPHATIDYLINOSITOL PHOSPHATASE PTPRQ"/>
    <property type="match status" value="1"/>
</dbReference>
<comment type="caution">
    <text evidence="14">The sequence shown here is derived from an EMBL/GenBank/DDBJ whole genome shotgun (WGS) entry which is preliminary data.</text>
</comment>
<dbReference type="InterPro" id="IPR003961">
    <property type="entry name" value="FN3_dom"/>
</dbReference>
<feature type="domain" description="Fibronectin type-III" evidence="13">
    <location>
        <begin position="1518"/>
        <end position="1616"/>
    </location>
</feature>
<dbReference type="Gene3D" id="3.90.190.10">
    <property type="entry name" value="Protein tyrosine phosphatase superfamily"/>
    <property type="match status" value="1"/>
</dbReference>
<feature type="domain" description="Fibronectin type-III" evidence="13">
    <location>
        <begin position="1185"/>
        <end position="1279"/>
    </location>
</feature>
<feature type="domain" description="Tyrosine specific protein phosphatases" evidence="12">
    <location>
        <begin position="3434"/>
        <end position="3507"/>
    </location>
</feature>
<feature type="domain" description="Fibronectin type-III" evidence="13">
    <location>
        <begin position="1091"/>
        <end position="1184"/>
    </location>
</feature>
<dbReference type="GO" id="GO:0016020">
    <property type="term" value="C:membrane"/>
    <property type="evidence" value="ECO:0007669"/>
    <property type="project" value="UniProtKB-SubCell"/>
</dbReference>
<dbReference type="OrthoDB" id="10253954at2759"/>
<sequence>VALLTCQQRLHPVEVEVVFKPFPSLHSPDIYTVICKPAGNGLMYMKRVHPSACSPNCTMSLQMTEHQSGYSIALRASRNDTVLEAKTFHFIPLSLSTFHVFSTTTTAHLKWKLPRQRSMSTLTLYNMNTRSVTHFSDMNSSEIKSQFTVKGLQPGTRFRAEVIVDTFLKQLDITLRQKISIFLETAQCPHGWLADRRNCYIVRRSGLSWNDAQHSCKVLATGSHLVNLKSVEDLLFVSSVLLTDNNLLLLWTGLNDQLEEGHPLWSDGVPFNQTNNMMTLLPASQTDCFAFQRNATGPGYFLTPFFCNIPLPFICQYQTPSIPASFSFDLVQVTEQHVELRWSELFPFNSQNLSSFEIFLLYQEMENRKLGYEENECSAPEEKKWTKSQKNFRKIVQVPISLSSRGVTVAGLSPGGIYSFTLQASHPAGPKWSLGQTQVAYMRPLPPQNITIGSITASQISIHWMLLEAQYQAGWTFVVHCEDMSLKQESLVTNISMVSGDGRMRFYTAVIGGLESYRKYRVEVFVVTQCGIWSCRQVPLTLQTAVKSPTGLVVVSTHGNLSVCWNIPPGDPPDGYYATFHPINPPISSLLWENQSISPTFWVEESICTLLGSYIPGQTYEINVTAVKNNDRSESSSVIHTTAPVSVQVAVPLSVGTDHAQLYIQPPRIGLIDGVKVCACPGVCDSMCNESCEYFCEWHSLDADVHIVTVNNLSPGSEYQLAVFSTSKKQMSPPYYTRLIKTSLAPPSRVREGEVTESSIELLWDPAIGQAHSYEAVCLNCGHSLKVQKVFSQSAVFSGLTPGSLYHFAVRTEKESFTDSSPITINITAAPAPVEVSHVNRTASSICISWTTARGLLSTLILSIRNRTSIKEVIIVDKEPRIHSFEGLAPGSQYTVDIISTIGERRSKPTTLILHTNPPQEVNLSEQAVKSVFLSWRTPPGQVDKFKIIFGLLSVDRQSWTEVLTQSISYEIRDLIPGSDYGVSVQSVRGSDTSKTVSRNFSTSPAGLCALHLENMNSSSVTVSWDSSPGEFDFHRITVTNASVTKILRIPKKERVAVVTGLLDGCCYNVSTERVRGLTAGKAAFLTVTTVPTRVRGVRVVNVSARAFSICWQQAVGCVDNYQVSLLPNHGKVTFHPAHNGYIQVDVANVSPGTQYTVTVTASSSSNISPGVSRMINTNESVPGPPSGLEGEAVGSNGIMLSWTMPLDADNIDGYVIRYKEVCPYPDPSFTQVTKYLDIPETLLTDFTSGSTYHIEVAATSPTGIGAFSKPLYIKTAESAPGLVTNLTAYSQNHTFVVVTWFLPHRINGLITKFAVKAKHARTGQTVRTLEVNAEDIMIGALPHCNDAADILSRATLSPLEITASSPPITLSAVPPAASWSVPISVGVDQLRPYTAYLFEVSAFTSDGEGQIASTMVRMPESAPEDPPQNLSIPNMTSRSISVLWTPPSITTGRFTYMLYLYGPTGFLYENSTWDTRFAFTGLTPYTRYRIAVRAKASGEVGPAAEGVILTPAEAPSAVQNLMAMAEDSVSIRVSWRIPAQPNGPIIQYRLQVLVDDTLLQDITLVAENTTEMNEDKTFPPDVSEIPGRRKRSAELSLITSPPAFTAIVSDRTLPAGTIASSFTRSGRGITDHIANNDAQPTTNPLLTDSQSYGSTQTSDNAVFRTTAYSITSMPLGTLPPWLTDQSRTEDVTSGTSTNALTPAQLRLSTHDASVTGHFSTHSTPLSGTTGVTVREEVVDVLSEELSYLVFDLSPFTEYTFRVTASTTVGEGPSTDITEKTSEQVPSSVLDVSYQNISSTSILVSWAPPLNPNGLITHYTVYGLKLRNTHALKWMTNATSLLISDLEKFTGYKLRVAASTAVGESSLSEEDDIFVFTLDDEPDSPPENLTVVETSPSTATLTWSAPEKANGVIQYYEVMYENESYSAMMNTTLSKVTLMSLKPFSYYNVSVRAYTRYGYGNQTSDTLYLLSGEDVPGSPPYGLSYESVSPSEVNVTWQPPLLPNGVITHYSLELWNSTHYLNLTSPTNFIHIMHLRKYAQYRVMVQAHTRAGPGNHSSEPLNITTLEDDTPPQFLHAMKLSDYEVQLSWEPPLHANSDILYYIVRIWNETTELWQNVTETSVVINVDSESRYNASVSSWTRLGDGGVLIYISFTTTEAEPTDPPQNVTLVNVTASSVTLMWYPPTQPNGIIVQYTIYYTYNNTLTAQRVPVSDLPDQSSPDSPFVYTLAQLIGGSNYTLWMTSSTIQGDGGVQSNTTTVLLPEDVPSDPVSNLTAQNFSSTAIIVSWDPPTEPNGRPYYLLTLQEAGIFPNMTSPGTPLVNKTIKHTTSDNVFLFTRLRKYFPYVLTVTPATGAGPAYNQTSTMDLRTEDDVPSSPPLLVSTRNMSSSSIVVVWQRPLEANGEITDYTLTLSGPSGSNTTQTTNTSVTLTDLLPYTAYNLTIIAATRKGAGPHLLLQLHTDEGGPMSPPHNLTIYNQTAVSVWLSWEPPMEPNGVVIKYGFRIQDLITHTVTHRNSSSSSTMEYLSGFRPHSSYEISVYSYTRVGHGNQFSSPVTFTTNESVADAVRNLSCSGLSWDSIYLSWDIPTNPNGQILYYEVVITEDQQTYTHKAHTPEYTLTGLSPDQEYSLDIAAFNSAGPGDRVNCTAFTLSESVPAAPRFLTVSQVTPSKVTLQWAPPPSIPGLLKEYHVVAQLLSAVCESNITIVAQPTPEFDVVSGCVDDNFTVSVNASDSAEENAITLQSLAKYRYYRFKVAAVTSAGVGEYTLWNYARTLAGNPDVPPQNLKVTSTATNLHIMWEAPAVLSGPTSYLVQVDGPGVNISKVRAPGEVMTVVVTNLTAFTRYSVTITAFTGPLENASRDGSSIGPIDFHTLEEEPKDPPKNVTVSVIPERVNSVRVSFQPPEEPNGNITAYFVYVYEKGQLVKNISLNITHGEQNSLVAVIEGLKGGHTYNIQISAMNRAGRSPLSPHVQITTGIKAPSKPTRRPQAVLGHGGVSMVTHRSITIYMPACFYSDDNGPIAKIQVIVAESGVRDIENLTNWRHAYFHRPAPYLTDTGFPNPACLLRDETASMHVRVTGGHGLSGGSPSLVRHNHTKAETYVIGDNNGCLEENNTDHFCNGPLRPNTVYVFKFRATNINGQYTDSEYSEHIRTAVDGLLTRDEQIILGVLLSFFLAVLLIIIICGSVKIHQRKTEGGTYSPREAEIIETKFKLDQLIAVADMELKQEKLNRLLSYRKSLKPVNKKSFLQHVEDLCATDNAKFQEEFAELPKLLQDLATTDADLPWNKSKNRFPNIKPYNNNRVKLLSEPGTAGSDYINASFVSGYLCPNEFIATQGPLPGTVADFWRMIWETGTRTIAMLTQCYEKGRIRCHKYWPEDNKPMTVFSDILISKVSEEVLPDWTVRTLKVEKHGHYILVRHFNYTSWPEHGVPESCSTLIKFVKAVRAHRHDNTTIAVHCSAGVGRTGVFIALDHLIQHVRDHDFVDIYGLVAELRSERMCMVQNLAQYIFLHQSTLELLNNKGNSQSIWFVSYSALEKMDSLDAMEGDVELEWEETTM</sequence>
<accession>A0A8S4BLM3</accession>
<feature type="domain" description="Fibronectin type-III" evidence="13">
    <location>
        <begin position="2565"/>
        <end position="2653"/>
    </location>
</feature>
<dbReference type="InterPro" id="IPR036116">
    <property type="entry name" value="FN3_sf"/>
</dbReference>
<feature type="domain" description="Fibronectin type-III" evidence="13">
    <location>
        <begin position="2071"/>
        <end position="2158"/>
    </location>
</feature>
<dbReference type="SMART" id="SM00404">
    <property type="entry name" value="PTPc_motif"/>
    <property type="match status" value="1"/>
</dbReference>
<evidence type="ECO:0000313" key="14">
    <source>
        <dbReference type="EMBL" id="CAG5958075.1"/>
    </source>
</evidence>
<evidence type="ECO:0000256" key="9">
    <source>
        <dbReference type="SAM" id="Phobius"/>
    </source>
</evidence>
<dbReference type="SUPFAM" id="SSF56436">
    <property type="entry name" value="C-type lectin-like"/>
    <property type="match status" value="1"/>
</dbReference>
<dbReference type="InterPro" id="IPR029021">
    <property type="entry name" value="Prot-tyrosine_phosphatase-like"/>
</dbReference>
<dbReference type="PRINTS" id="PR00014">
    <property type="entry name" value="FNTYPEIII"/>
</dbReference>
<feature type="transmembrane region" description="Helical" evidence="9">
    <location>
        <begin position="3164"/>
        <end position="3183"/>
    </location>
</feature>
<dbReference type="InterPro" id="IPR016187">
    <property type="entry name" value="CTDL_fold"/>
</dbReference>
<keyword evidence="6 9" id="KW-1133">Transmembrane helix</keyword>
<dbReference type="SMART" id="SM00060">
    <property type="entry name" value="FN3"/>
    <property type="match status" value="27"/>
</dbReference>
<evidence type="ECO:0000259" key="11">
    <source>
        <dbReference type="PROSITE" id="PS50055"/>
    </source>
</evidence>
<dbReference type="PROSITE" id="PS50853">
    <property type="entry name" value="FN3"/>
    <property type="match status" value="21"/>
</dbReference>
<dbReference type="Pfam" id="PF00041">
    <property type="entry name" value="fn3"/>
    <property type="match status" value="15"/>
</dbReference>
<feature type="domain" description="Fibronectin type-III" evidence="13">
    <location>
        <begin position="1979"/>
        <end position="2068"/>
    </location>
</feature>
<keyword evidence="2 9" id="KW-0812">Transmembrane</keyword>
<dbReference type="EMBL" id="CAJRST010022223">
    <property type="protein sequence ID" value="CAG5958075.1"/>
    <property type="molecule type" value="Genomic_DNA"/>
</dbReference>
<feature type="domain" description="Fibronectin type-III" evidence="13">
    <location>
        <begin position="2163"/>
        <end position="2264"/>
    </location>
</feature>
<dbReference type="PANTHER" id="PTHR46957">
    <property type="entry name" value="CYTOKINE RECEPTOR"/>
    <property type="match status" value="1"/>
</dbReference>
<feature type="domain" description="Fibronectin type-III" evidence="13">
    <location>
        <begin position="746"/>
        <end position="832"/>
    </location>
</feature>
<dbReference type="InterPro" id="IPR001304">
    <property type="entry name" value="C-type_lectin-like"/>
</dbReference>
<dbReference type="GO" id="GO:0004725">
    <property type="term" value="F:protein tyrosine phosphatase activity"/>
    <property type="evidence" value="ECO:0007669"/>
    <property type="project" value="InterPro"/>
</dbReference>
<name>A0A8S4BLM3_9TELE</name>
<feature type="domain" description="Fibronectin type-III" evidence="13">
    <location>
        <begin position="1885"/>
        <end position="1974"/>
    </location>
</feature>
<gene>
    <name evidence="14" type="ORF">MMEN_LOCUS14924</name>
</gene>
<dbReference type="PRINTS" id="PR00700">
    <property type="entry name" value="PRTYPHPHTASE"/>
</dbReference>
<dbReference type="SUPFAM" id="SSF49265">
    <property type="entry name" value="Fibronectin type III"/>
    <property type="match status" value="15"/>
</dbReference>
<feature type="domain" description="Fibronectin type-III" evidence="13">
    <location>
        <begin position="548"/>
        <end position="646"/>
    </location>
</feature>
<dbReference type="CDD" id="cd14616">
    <property type="entry name" value="R-PTPc-Q"/>
    <property type="match status" value="1"/>
</dbReference>
<reference evidence="14" key="1">
    <citation type="submission" date="2021-05" db="EMBL/GenBank/DDBJ databases">
        <authorList>
            <person name="Tigano A."/>
        </authorList>
    </citation>
    <scope>NUCLEOTIDE SEQUENCE</scope>
</reference>
<feature type="domain" description="Fibronectin type-III" evidence="13">
    <location>
        <begin position="1427"/>
        <end position="1515"/>
    </location>
</feature>
<dbReference type="Pfam" id="PF00059">
    <property type="entry name" value="Lectin_C"/>
    <property type="match status" value="1"/>
</dbReference>
<evidence type="ECO:0000259" key="10">
    <source>
        <dbReference type="PROSITE" id="PS50041"/>
    </source>
</evidence>
<keyword evidence="4" id="KW-0378">Hydrolase</keyword>
<feature type="non-terminal residue" evidence="14">
    <location>
        <position position="1"/>
    </location>
</feature>
<keyword evidence="3" id="KW-0732">Signal</keyword>
<dbReference type="SMART" id="SM00034">
    <property type="entry name" value="CLECT"/>
    <property type="match status" value="1"/>
</dbReference>
<dbReference type="InterPro" id="IPR050713">
    <property type="entry name" value="RTP_Phos/Ushers"/>
</dbReference>
<dbReference type="InterPro" id="IPR000242">
    <property type="entry name" value="PTP_cat"/>
</dbReference>
<keyword evidence="5" id="KW-0904">Protein phosphatase</keyword>
<evidence type="ECO:0000256" key="4">
    <source>
        <dbReference type="ARBA" id="ARBA00022801"/>
    </source>
</evidence>
<dbReference type="InterPro" id="IPR016186">
    <property type="entry name" value="C-type_lectin-like/link_sf"/>
</dbReference>
<evidence type="ECO:0000259" key="13">
    <source>
        <dbReference type="PROSITE" id="PS50853"/>
    </source>
</evidence>
<dbReference type="FunFam" id="3.90.190.10:FF:000041">
    <property type="entry name" value="phosphatidylinositol phosphatase PTPRQ isoform X1"/>
    <property type="match status" value="1"/>
</dbReference>
<evidence type="ECO:0000256" key="5">
    <source>
        <dbReference type="ARBA" id="ARBA00022912"/>
    </source>
</evidence>
<evidence type="ECO:0000256" key="2">
    <source>
        <dbReference type="ARBA" id="ARBA00022692"/>
    </source>
</evidence>
<dbReference type="SMART" id="SM00194">
    <property type="entry name" value="PTPc"/>
    <property type="match status" value="1"/>
</dbReference>
<feature type="domain" description="C-type lectin" evidence="10">
    <location>
        <begin position="195"/>
        <end position="316"/>
    </location>
</feature>
<proteinExistence type="predicted"/>
<feature type="domain" description="Fibronectin type-III" evidence="13">
    <location>
        <begin position="1785"/>
        <end position="1880"/>
    </location>
</feature>
<keyword evidence="7 9" id="KW-0472">Membrane</keyword>
<feature type="domain" description="Fibronectin type-III" evidence="13">
    <location>
        <begin position="918"/>
        <end position="1006"/>
    </location>
</feature>
<dbReference type="InterPro" id="IPR013783">
    <property type="entry name" value="Ig-like_fold"/>
</dbReference>
<evidence type="ECO:0000256" key="1">
    <source>
        <dbReference type="ARBA" id="ARBA00004167"/>
    </source>
</evidence>
<dbReference type="PROSITE" id="PS00383">
    <property type="entry name" value="TYR_PHOSPHATASE_1"/>
    <property type="match status" value="1"/>
</dbReference>
<dbReference type="Proteomes" id="UP000677803">
    <property type="component" value="Unassembled WGS sequence"/>
</dbReference>
<dbReference type="SUPFAM" id="SSF52799">
    <property type="entry name" value="(Phosphotyrosine protein) phosphatases II"/>
    <property type="match status" value="1"/>
</dbReference>
<feature type="domain" description="Fibronectin type-III" evidence="13">
    <location>
        <begin position="2376"/>
        <end position="2464"/>
    </location>
</feature>
<evidence type="ECO:0000256" key="8">
    <source>
        <dbReference type="ARBA" id="ARBA00023180"/>
    </source>
</evidence>
<dbReference type="InterPro" id="IPR016130">
    <property type="entry name" value="Tyr_Pase_AS"/>
</dbReference>
<evidence type="ECO:0000256" key="3">
    <source>
        <dbReference type="ARBA" id="ARBA00022729"/>
    </source>
</evidence>
<protein>
    <submittedName>
        <fullName evidence="14">(Atlantic silverside) hypothetical protein</fullName>
    </submittedName>
</protein>
<keyword evidence="15" id="KW-1185">Reference proteome</keyword>
<feature type="domain" description="Fibronectin type-III" evidence="13">
    <location>
        <begin position="2657"/>
        <end position="2776"/>
    </location>
</feature>
<evidence type="ECO:0000259" key="12">
    <source>
        <dbReference type="PROSITE" id="PS50056"/>
    </source>
</evidence>
<organism evidence="14 15">
    <name type="scientific">Menidia menidia</name>
    <name type="common">Atlantic silverside</name>
    <dbReference type="NCBI Taxonomy" id="238744"/>
    <lineage>
        <taxon>Eukaryota</taxon>
        <taxon>Metazoa</taxon>
        <taxon>Chordata</taxon>
        <taxon>Craniata</taxon>
        <taxon>Vertebrata</taxon>
        <taxon>Euteleostomi</taxon>
        <taxon>Actinopterygii</taxon>
        <taxon>Neopterygii</taxon>
        <taxon>Teleostei</taxon>
        <taxon>Neoteleostei</taxon>
        <taxon>Acanthomorphata</taxon>
        <taxon>Ovalentaria</taxon>
        <taxon>Atherinomorphae</taxon>
        <taxon>Atheriniformes</taxon>
        <taxon>Atherinopsidae</taxon>
        <taxon>Menidiinae</taxon>
        <taxon>Menidia</taxon>
    </lineage>
</organism>
<comment type="subcellular location">
    <subcellularLocation>
        <location evidence="1">Membrane</location>
        <topology evidence="1">Single-pass membrane protein</topology>
    </subcellularLocation>
</comment>
<dbReference type="InterPro" id="IPR003595">
    <property type="entry name" value="Tyr_Pase_cat"/>
</dbReference>
<feature type="domain" description="Fibronectin type-III" evidence="13">
    <location>
        <begin position="2468"/>
        <end position="2561"/>
    </location>
</feature>
<dbReference type="PROSITE" id="PS50055">
    <property type="entry name" value="TYR_PHOSPHATASE_PTP"/>
    <property type="match status" value="1"/>
</dbReference>
<dbReference type="Gene3D" id="3.10.100.10">
    <property type="entry name" value="Mannose-Binding Protein A, subunit A"/>
    <property type="match status" value="1"/>
</dbReference>
<evidence type="ECO:0000256" key="6">
    <source>
        <dbReference type="ARBA" id="ARBA00022989"/>
    </source>
</evidence>
<feature type="domain" description="Fibronectin type-III" evidence="13">
    <location>
        <begin position="2781"/>
        <end position="2875"/>
    </location>
</feature>
<dbReference type="Gene3D" id="2.60.40.10">
    <property type="entry name" value="Immunoglobulins"/>
    <property type="match status" value="24"/>
</dbReference>
<dbReference type="CDD" id="cd00063">
    <property type="entry name" value="FN3"/>
    <property type="match status" value="18"/>
</dbReference>
<dbReference type="Pfam" id="PF00102">
    <property type="entry name" value="Y_phosphatase"/>
    <property type="match status" value="1"/>
</dbReference>
<feature type="domain" description="Tyrosine-protein phosphatase" evidence="11">
    <location>
        <begin position="3261"/>
        <end position="3516"/>
    </location>
</feature>
<feature type="domain" description="Fibronectin type-III" evidence="13">
    <location>
        <begin position="2269"/>
        <end position="2371"/>
    </location>
</feature>
<dbReference type="PROSITE" id="PS50041">
    <property type="entry name" value="C_TYPE_LECTIN_2"/>
    <property type="match status" value="1"/>
</dbReference>
<dbReference type="PROSITE" id="PS50056">
    <property type="entry name" value="TYR_PHOSPHATASE_2"/>
    <property type="match status" value="1"/>
</dbReference>
<evidence type="ECO:0000313" key="15">
    <source>
        <dbReference type="Proteomes" id="UP000677803"/>
    </source>
</evidence>
<feature type="domain" description="Fibronectin type-III" evidence="13">
    <location>
        <begin position="446"/>
        <end position="547"/>
    </location>
</feature>
<feature type="domain" description="Fibronectin type-III" evidence="13">
    <location>
        <begin position="2880"/>
        <end position="2978"/>
    </location>
</feature>
<dbReference type="FunFam" id="2.60.40.10:FF:000478">
    <property type="entry name" value="Protein tyrosine phosphatase, receptor type Q"/>
    <property type="match status" value="1"/>
</dbReference>
<keyword evidence="8" id="KW-0325">Glycoprotein</keyword>
<feature type="domain" description="Fibronectin type-III" evidence="13">
    <location>
        <begin position="1688"/>
        <end position="1784"/>
    </location>
</feature>
<evidence type="ECO:0000256" key="7">
    <source>
        <dbReference type="ARBA" id="ARBA00023136"/>
    </source>
</evidence>
<dbReference type="InterPro" id="IPR000387">
    <property type="entry name" value="Tyr_Pase_dom"/>
</dbReference>
<dbReference type="CDD" id="cd00037">
    <property type="entry name" value="CLECT"/>
    <property type="match status" value="1"/>
</dbReference>